<gene>
    <name evidence="2" type="ORF">C5Y96_18980</name>
</gene>
<reference evidence="2 3" key="1">
    <citation type="submission" date="2018-02" db="EMBL/GenBank/DDBJ databases">
        <title>Comparative genomes isolates from brazilian mangrove.</title>
        <authorList>
            <person name="Araujo J.E."/>
            <person name="Taketani R.G."/>
            <person name="Silva M.C.P."/>
            <person name="Loureco M.V."/>
            <person name="Andreote F.D."/>
        </authorList>
    </citation>
    <scope>NUCLEOTIDE SEQUENCE [LARGE SCALE GENOMIC DNA]</scope>
    <source>
        <strain evidence="2 3">HEX-2 MGV</strain>
    </source>
</reference>
<protein>
    <submittedName>
        <fullName evidence="2">Uncharacterized protein</fullName>
    </submittedName>
</protein>
<organism evidence="2 3">
    <name type="scientific">Blastopirellula marina</name>
    <dbReference type="NCBI Taxonomy" id="124"/>
    <lineage>
        <taxon>Bacteria</taxon>
        <taxon>Pseudomonadati</taxon>
        <taxon>Planctomycetota</taxon>
        <taxon>Planctomycetia</taxon>
        <taxon>Pirellulales</taxon>
        <taxon>Pirellulaceae</taxon>
        <taxon>Blastopirellula</taxon>
    </lineage>
</organism>
<sequence length="72" mass="8496">MHLKRMYFHALQQPCDKLGVQLLSMVEFQVRIQIPLFFVAGTVDLVQILRILPTLFVIWAKNNLNFMQTYNT</sequence>
<name>A0A2S8F637_9BACT</name>
<proteinExistence type="predicted"/>
<keyword evidence="1" id="KW-0812">Transmembrane</keyword>
<dbReference type="AlphaFoldDB" id="A0A2S8F637"/>
<accession>A0A2S8F637</accession>
<keyword evidence="1" id="KW-1133">Transmembrane helix</keyword>
<keyword evidence="1" id="KW-0472">Membrane</keyword>
<dbReference type="EMBL" id="PUIA01000057">
    <property type="protein sequence ID" value="PQO27612.1"/>
    <property type="molecule type" value="Genomic_DNA"/>
</dbReference>
<dbReference type="Proteomes" id="UP000240009">
    <property type="component" value="Unassembled WGS sequence"/>
</dbReference>
<evidence type="ECO:0000313" key="3">
    <source>
        <dbReference type="Proteomes" id="UP000240009"/>
    </source>
</evidence>
<feature type="transmembrane region" description="Helical" evidence="1">
    <location>
        <begin position="34"/>
        <end position="60"/>
    </location>
</feature>
<evidence type="ECO:0000256" key="1">
    <source>
        <dbReference type="SAM" id="Phobius"/>
    </source>
</evidence>
<comment type="caution">
    <text evidence="2">The sequence shown here is derived from an EMBL/GenBank/DDBJ whole genome shotgun (WGS) entry which is preliminary data.</text>
</comment>
<evidence type="ECO:0000313" key="2">
    <source>
        <dbReference type="EMBL" id="PQO27612.1"/>
    </source>
</evidence>